<name>A0A9D4WXJ5_PEA</name>
<sequence length="124" mass="13809">MLDLGAGINVMHTSVYNNLDLGPLQHTSLIIQLANKSNVRPIGVVEDVLVQVNDLIFPADFYILDMYGETNSSRPPIILGKQFMKTAKTKIDVDDGTMSMEFGDIVTKFNIFDAMKHPLEEHSV</sequence>
<gene>
    <name evidence="1" type="ORF">KIW84_054410</name>
</gene>
<evidence type="ECO:0000313" key="2">
    <source>
        <dbReference type="Proteomes" id="UP001058974"/>
    </source>
</evidence>
<comment type="caution">
    <text evidence="1">The sequence shown here is derived from an EMBL/GenBank/DDBJ whole genome shotgun (WGS) entry which is preliminary data.</text>
</comment>
<dbReference type="Gene3D" id="2.40.70.10">
    <property type="entry name" value="Acid Proteases"/>
    <property type="match status" value="1"/>
</dbReference>
<accession>A0A9D4WXJ5</accession>
<keyword evidence="2" id="KW-1185">Reference proteome</keyword>
<dbReference type="Proteomes" id="UP001058974">
    <property type="component" value="Chromosome 5"/>
</dbReference>
<dbReference type="PANTHER" id="PTHR33067:SF15">
    <property type="entry name" value="RNA-DIRECTED DNA POLYMERASE"/>
    <property type="match status" value="1"/>
</dbReference>
<dbReference type="EMBL" id="JAMSHJ010000005">
    <property type="protein sequence ID" value="KAI5408550.1"/>
    <property type="molecule type" value="Genomic_DNA"/>
</dbReference>
<dbReference type="CDD" id="cd00303">
    <property type="entry name" value="retropepsin_like"/>
    <property type="match status" value="1"/>
</dbReference>
<organism evidence="1 2">
    <name type="scientific">Pisum sativum</name>
    <name type="common">Garden pea</name>
    <name type="synonym">Lathyrus oleraceus</name>
    <dbReference type="NCBI Taxonomy" id="3888"/>
    <lineage>
        <taxon>Eukaryota</taxon>
        <taxon>Viridiplantae</taxon>
        <taxon>Streptophyta</taxon>
        <taxon>Embryophyta</taxon>
        <taxon>Tracheophyta</taxon>
        <taxon>Spermatophyta</taxon>
        <taxon>Magnoliopsida</taxon>
        <taxon>eudicotyledons</taxon>
        <taxon>Gunneridae</taxon>
        <taxon>Pentapetalae</taxon>
        <taxon>rosids</taxon>
        <taxon>fabids</taxon>
        <taxon>Fabales</taxon>
        <taxon>Fabaceae</taxon>
        <taxon>Papilionoideae</taxon>
        <taxon>50 kb inversion clade</taxon>
        <taxon>NPAAA clade</taxon>
        <taxon>Hologalegina</taxon>
        <taxon>IRL clade</taxon>
        <taxon>Fabeae</taxon>
        <taxon>Lathyrus</taxon>
    </lineage>
</organism>
<evidence type="ECO:0000313" key="1">
    <source>
        <dbReference type="EMBL" id="KAI5408550.1"/>
    </source>
</evidence>
<proteinExistence type="predicted"/>
<dbReference type="AlphaFoldDB" id="A0A9D4WXJ5"/>
<dbReference type="Gramene" id="Psat05G0441000-T1">
    <property type="protein sequence ID" value="KAI5408550.1"/>
    <property type="gene ID" value="KIW84_054410"/>
</dbReference>
<reference evidence="1 2" key="1">
    <citation type="journal article" date="2022" name="Nat. Genet.">
        <title>Improved pea reference genome and pan-genome highlight genomic features and evolutionary characteristics.</title>
        <authorList>
            <person name="Yang T."/>
            <person name="Liu R."/>
            <person name="Luo Y."/>
            <person name="Hu S."/>
            <person name="Wang D."/>
            <person name="Wang C."/>
            <person name="Pandey M.K."/>
            <person name="Ge S."/>
            <person name="Xu Q."/>
            <person name="Li N."/>
            <person name="Li G."/>
            <person name="Huang Y."/>
            <person name="Saxena R.K."/>
            <person name="Ji Y."/>
            <person name="Li M."/>
            <person name="Yan X."/>
            <person name="He Y."/>
            <person name="Liu Y."/>
            <person name="Wang X."/>
            <person name="Xiang C."/>
            <person name="Varshney R.K."/>
            <person name="Ding H."/>
            <person name="Gao S."/>
            <person name="Zong X."/>
        </authorList>
    </citation>
    <scope>NUCLEOTIDE SEQUENCE [LARGE SCALE GENOMIC DNA]</scope>
    <source>
        <strain evidence="1 2">cv. Zhongwan 6</strain>
    </source>
</reference>
<dbReference type="PANTHER" id="PTHR33067">
    <property type="entry name" value="RNA-DIRECTED DNA POLYMERASE-RELATED"/>
    <property type="match status" value="1"/>
</dbReference>
<dbReference type="InterPro" id="IPR021109">
    <property type="entry name" value="Peptidase_aspartic_dom_sf"/>
</dbReference>
<protein>
    <submittedName>
        <fullName evidence="1">Uncharacterized protein</fullName>
    </submittedName>
</protein>